<dbReference type="Proteomes" id="UP000092971">
    <property type="component" value="Chromosome"/>
</dbReference>
<dbReference type="GO" id="GO:0006508">
    <property type="term" value="P:proteolysis"/>
    <property type="evidence" value="ECO:0007669"/>
    <property type="project" value="UniProtKB-KW"/>
</dbReference>
<evidence type="ECO:0000256" key="1">
    <source>
        <dbReference type="ARBA" id="ARBA00022670"/>
    </source>
</evidence>
<dbReference type="InterPro" id="IPR001478">
    <property type="entry name" value="PDZ"/>
</dbReference>
<proteinExistence type="predicted"/>
<keyword evidence="3" id="KW-0812">Transmembrane</keyword>
<keyword evidence="3" id="KW-1133">Transmembrane helix</keyword>
<dbReference type="InterPro" id="IPR051201">
    <property type="entry name" value="Chloro_Bact_Ser_Proteases"/>
</dbReference>
<dbReference type="Pfam" id="PF13365">
    <property type="entry name" value="Trypsin_2"/>
    <property type="match status" value="1"/>
</dbReference>
<dbReference type="PRINTS" id="PR00834">
    <property type="entry name" value="PROTEASES2C"/>
</dbReference>
<evidence type="ECO:0000313" key="5">
    <source>
        <dbReference type="EMBL" id="ANW98538.1"/>
    </source>
</evidence>
<organism evidence="5 6">
    <name type="scientific">Thermoclostridium stercorarium subsp. thermolacticum DSM 2910</name>
    <dbReference type="NCBI Taxonomy" id="1121336"/>
    <lineage>
        <taxon>Bacteria</taxon>
        <taxon>Bacillati</taxon>
        <taxon>Bacillota</taxon>
        <taxon>Clostridia</taxon>
        <taxon>Eubacteriales</taxon>
        <taxon>Oscillospiraceae</taxon>
        <taxon>Thermoclostridium</taxon>
    </lineage>
</organism>
<dbReference type="Gene3D" id="2.30.42.10">
    <property type="match status" value="1"/>
</dbReference>
<dbReference type="Gene3D" id="2.40.10.120">
    <property type="match status" value="1"/>
</dbReference>
<evidence type="ECO:0000256" key="3">
    <source>
        <dbReference type="SAM" id="Phobius"/>
    </source>
</evidence>
<evidence type="ECO:0000256" key="2">
    <source>
        <dbReference type="ARBA" id="ARBA00022801"/>
    </source>
</evidence>
<dbReference type="InterPro" id="IPR036034">
    <property type="entry name" value="PDZ_sf"/>
</dbReference>
<dbReference type="AlphaFoldDB" id="A0A1B1YCQ8"/>
<dbReference type="Pfam" id="PF13180">
    <property type="entry name" value="PDZ_2"/>
    <property type="match status" value="1"/>
</dbReference>
<keyword evidence="2" id="KW-0378">Hydrolase</keyword>
<dbReference type="PROSITE" id="PS50106">
    <property type="entry name" value="PDZ"/>
    <property type="match status" value="1"/>
</dbReference>
<feature type="transmembrane region" description="Helical" evidence="3">
    <location>
        <begin position="74"/>
        <end position="96"/>
    </location>
</feature>
<protein>
    <submittedName>
        <fullName evidence="5">Peptidase S1</fullName>
    </submittedName>
</protein>
<dbReference type="GO" id="GO:0004252">
    <property type="term" value="F:serine-type endopeptidase activity"/>
    <property type="evidence" value="ECO:0007669"/>
    <property type="project" value="InterPro"/>
</dbReference>
<dbReference type="InterPro" id="IPR009003">
    <property type="entry name" value="Peptidase_S1_PA"/>
</dbReference>
<dbReference type="EMBL" id="CP014672">
    <property type="protein sequence ID" value="ANW98538.1"/>
    <property type="molecule type" value="Genomic_DNA"/>
</dbReference>
<keyword evidence="3" id="KW-0472">Membrane</keyword>
<dbReference type="PANTHER" id="PTHR43343">
    <property type="entry name" value="PEPTIDASE S12"/>
    <property type="match status" value="1"/>
</dbReference>
<sequence>MGEFNNNYYDNNNSYSYQGYSSNDHQNTSSYYSYYGSYNSYSQNQSQNYDDLKTSSFYSESYEKPRKGKIREMLVPMIIVALISSVIGGAVVGAWFQFGAPAVVQNNQSSGNSQTGVQQIKQVEIVGSYESPATAIAEKVSPSIVGIKVTYWVSNYWFGAQQNSGSGSGIIIRSDGYILTNNHVIEDAISSGNEIAKGASIEVILPNQPDESYEAKVVGRDEKTDIAVLKIELSELPAAEIGNSDELKVGELAIAIGNPAGLEFMGSVTQGIISGLNREIQVGNGKTLKVIQTDAAINPGNSGGALVNSKGQVIGVNTVKISGSEYEGLGFAIPINTAMEIANSLISDGYVKGRPQLGVSIDTRFTEELAKSYNVPVGLLVADVSPLSAAYNAGIKAGDIIVEFNGVPVKTFSELENEKNKYKAGDTVTLRIYRIKNTNARGQYDGEYLDIQVTLGEDKGN</sequence>
<gene>
    <name evidence="5" type="ORF">CSTERTH_05550</name>
</gene>
<dbReference type="PANTHER" id="PTHR43343:SF3">
    <property type="entry name" value="PROTEASE DO-LIKE 8, CHLOROPLASTIC"/>
    <property type="match status" value="1"/>
</dbReference>
<evidence type="ECO:0000313" key="6">
    <source>
        <dbReference type="Proteomes" id="UP000092971"/>
    </source>
</evidence>
<dbReference type="RefSeq" id="WP_015358855.1">
    <property type="nucleotide sequence ID" value="NZ_CP014672.1"/>
</dbReference>
<dbReference type="OrthoDB" id="9758917at2"/>
<dbReference type="InterPro" id="IPR001940">
    <property type="entry name" value="Peptidase_S1C"/>
</dbReference>
<dbReference type="SMART" id="SM00228">
    <property type="entry name" value="PDZ"/>
    <property type="match status" value="1"/>
</dbReference>
<accession>A0A1B1YCQ8</accession>
<dbReference type="SUPFAM" id="SSF50156">
    <property type="entry name" value="PDZ domain-like"/>
    <property type="match status" value="1"/>
</dbReference>
<keyword evidence="1" id="KW-0645">Protease</keyword>
<name>A0A1B1YCQ8_THEST</name>
<evidence type="ECO:0000259" key="4">
    <source>
        <dbReference type="PROSITE" id="PS50106"/>
    </source>
</evidence>
<reference evidence="5 6" key="1">
    <citation type="submission" date="2016-02" db="EMBL/GenBank/DDBJ databases">
        <title>Comparison of Clostridium stercorarium subspecies using comparative genomics and transcriptomics.</title>
        <authorList>
            <person name="Schellenberg J."/>
            <person name="Thallinger G."/>
            <person name="Levin D.B."/>
            <person name="Zhang X."/>
            <person name="Alvare G."/>
            <person name="Fristensky B."/>
            <person name="Sparling R."/>
        </authorList>
    </citation>
    <scope>NUCLEOTIDE SEQUENCE [LARGE SCALE GENOMIC DNA]</scope>
    <source>
        <strain evidence="5 6">DSM 2910</strain>
    </source>
</reference>
<feature type="domain" description="PDZ" evidence="4">
    <location>
        <begin position="352"/>
        <end position="436"/>
    </location>
</feature>
<dbReference type="SUPFAM" id="SSF50494">
    <property type="entry name" value="Trypsin-like serine proteases"/>
    <property type="match status" value="1"/>
</dbReference>